<comment type="caution">
    <text evidence="1">The sequence shown here is derived from an EMBL/GenBank/DDBJ whole genome shotgun (WGS) entry which is preliminary data.</text>
</comment>
<name>A0A6L2K681_TANCI</name>
<accession>A0A6L2K681</accession>
<protein>
    <submittedName>
        <fullName evidence="1">Uncharacterized protein</fullName>
    </submittedName>
</protein>
<dbReference type="EMBL" id="BKCJ010001823">
    <property type="protein sequence ID" value="GEU44272.1"/>
    <property type="molecule type" value="Genomic_DNA"/>
</dbReference>
<dbReference type="AlphaFoldDB" id="A0A6L2K681"/>
<proteinExistence type="predicted"/>
<evidence type="ECO:0000313" key="1">
    <source>
        <dbReference type="EMBL" id="GEU44272.1"/>
    </source>
</evidence>
<organism evidence="1">
    <name type="scientific">Tanacetum cinerariifolium</name>
    <name type="common">Dalmatian daisy</name>
    <name type="synonym">Chrysanthemum cinerariifolium</name>
    <dbReference type="NCBI Taxonomy" id="118510"/>
    <lineage>
        <taxon>Eukaryota</taxon>
        <taxon>Viridiplantae</taxon>
        <taxon>Streptophyta</taxon>
        <taxon>Embryophyta</taxon>
        <taxon>Tracheophyta</taxon>
        <taxon>Spermatophyta</taxon>
        <taxon>Magnoliopsida</taxon>
        <taxon>eudicotyledons</taxon>
        <taxon>Gunneridae</taxon>
        <taxon>Pentapetalae</taxon>
        <taxon>asterids</taxon>
        <taxon>campanulids</taxon>
        <taxon>Asterales</taxon>
        <taxon>Asteraceae</taxon>
        <taxon>Asteroideae</taxon>
        <taxon>Anthemideae</taxon>
        <taxon>Anthemidinae</taxon>
        <taxon>Tanacetum</taxon>
    </lineage>
</organism>
<sequence>MINTNYSPTPILTTNEVDDITLQDTIQLSLAEQKSCEELKSKQNEDKVKEHLIAEEIEKLVEGTKNVEENVKVEITAAEQPVNVTEYEEELVEDDYELRRREKGKHVEESRNIPSPTIIRSSRIHSTLISLDTEKLQELMKTNPKPSSLTPSSSSLKSRLSTTQQLLSLKKFHVLAQHLQEVMEESLPKMMYARVQELTKTQVPIYAAHGLIMERQQNQADVAKMIADAIQQEHENHRVEICSGNSEKRQKTTEHETYVVGESSSGQVNESEPCPSTLHQAVIWERVHNIYLGVESYQQKVNLIAPTVTFPGTEKYKMFSIVSGPVYSIVYKNSKKQKRVMRHQEVHKFCDAKLKRELEGLKSYNNNLKHGYVTTSLSKEDD</sequence>
<reference evidence="1" key="1">
    <citation type="journal article" date="2019" name="Sci. Rep.">
        <title>Draft genome of Tanacetum cinerariifolium, the natural source of mosquito coil.</title>
        <authorList>
            <person name="Yamashiro T."/>
            <person name="Shiraishi A."/>
            <person name="Satake H."/>
            <person name="Nakayama K."/>
        </authorList>
    </citation>
    <scope>NUCLEOTIDE SEQUENCE</scope>
</reference>
<gene>
    <name evidence="1" type="ORF">Tci_016250</name>
</gene>